<dbReference type="GO" id="GO:0003677">
    <property type="term" value="F:DNA binding"/>
    <property type="evidence" value="ECO:0007669"/>
    <property type="project" value="UniProtKB-UniRule"/>
</dbReference>
<dbReference type="GO" id="GO:0030430">
    <property type="term" value="C:host cell cytoplasm"/>
    <property type="evidence" value="ECO:0007669"/>
    <property type="project" value="UniProtKB-SubCell"/>
</dbReference>
<dbReference type="InterPro" id="IPR038575">
    <property type="entry name" value="E6_sf"/>
</dbReference>
<dbReference type="InterPro" id="IPR001334">
    <property type="entry name" value="E6"/>
</dbReference>
<evidence type="ECO:0000256" key="16">
    <source>
        <dbReference type="HAMAP-Rule" id="MF_04006"/>
    </source>
</evidence>
<keyword evidence="11 16" id="KW-0010">Activator</keyword>
<feature type="zinc finger region" evidence="16">
    <location>
        <begin position="25"/>
        <end position="61"/>
    </location>
</feature>
<gene>
    <name evidence="16 18" type="primary">E6</name>
</gene>
<dbReference type="GO" id="GO:0039502">
    <property type="term" value="P:symbiont-mediated suppression of host type I interferon-mediated signaling pathway"/>
    <property type="evidence" value="ECO:0007669"/>
    <property type="project" value="UniProtKB-UniRule"/>
</dbReference>
<dbReference type="GO" id="GO:0052150">
    <property type="term" value="P:symbiont-mediated perturbation of host apoptosis"/>
    <property type="evidence" value="ECO:0007669"/>
    <property type="project" value="UniProtKB-KW"/>
</dbReference>
<evidence type="ECO:0000313" key="19">
    <source>
        <dbReference type="Proteomes" id="UP000289773"/>
    </source>
</evidence>
<evidence type="ECO:0000313" key="18">
    <source>
        <dbReference type="EMBL" id="ATQ38233.1"/>
    </source>
</evidence>
<dbReference type="GO" id="GO:0008270">
    <property type="term" value="F:zinc ion binding"/>
    <property type="evidence" value="ECO:0007669"/>
    <property type="project" value="UniProtKB-KW"/>
</dbReference>
<dbReference type="GO" id="GO:0052170">
    <property type="term" value="P:symbiont-mediated suppression of host innate immune response"/>
    <property type="evidence" value="ECO:0007669"/>
    <property type="project" value="UniProtKB-KW"/>
</dbReference>
<accession>A0A2D2ALB0</accession>
<dbReference type="SUPFAM" id="SSF161229">
    <property type="entry name" value="E6 C-terminal domain-like"/>
    <property type="match status" value="2"/>
</dbReference>
<evidence type="ECO:0000256" key="15">
    <source>
        <dbReference type="ARBA" id="ARBA00023323"/>
    </source>
</evidence>
<reference evidence="19" key="1">
    <citation type="submission" date="2017-07" db="EMBL/GenBank/DDBJ databases">
        <title>HPV diversity in WHIM patients.</title>
        <authorList>
            <person name="Pastrana D.V."/>
            <person name="Peretti A."/>
            <person name="Welch N.L."/>
            <person name="Borgogna C."/>
            <person name="Badolato R."/>
            <person name="Gariglio M."/>
            <person name="FitzGerald P.C."/>
            <person name="McIntosh C.E."/>
            <person name="Van Doorslaer K."/>
            <person name="McBride A."/>
            <person name="Bliskovsky V."/>
            <person name="Velez D."/>
            <person name="Cho E."/>
            <person name="Brownell I."/>
            <person name="Liu J.S."/>
            <person name="Gonzalez C.M."/>
            <person name="Maldarelli F."/>
            <person name="Lisco A."/>
            <person name="Androphy E.J."/>
            <person name="Uldrick T.S."/>
            <person name="Yarchoan R."/>
            <person name="Dvoretzky I."/>
            <person name="Holland S.M."/>
            <person name="Freeman A.F."/>
            <person name="Murphy P.M."/>
            <person name="McDermott D.H."/>
            <person name="Buck C.B."/>
        </authorList>
    </citation>
    <scope>NUCLEOTIDE SEQUENCE [LARGE SCALE GENOMIC DNA]</scope>
</reference>
<keyword evidence="2 16" id="KW-0244">Early protein</keyword>
<dbReference type="GO" id="GO:0006351">
    <property type="term" value="P:DNA-templated transcription"/>
    <property type="evidence" value="ECO:0007669"/>
    <property type="project" value="UniProtKB-UniRule"/>
</dbReference>
<keyword evidence="6 16" id="KW-0479">Metal-binding</keyword>
<dbReference type="EMBL" id="MF588699">
    <property type="protein sequence ID" value="ATQ38233.1"/>
    <property type="molecule type" value="Genomic_DNA"/>
</dbReference>
<keyword evidence="3 16" id="KW-1048">Host nucleus</keyword>
<keyword evidence="14 16" id="KW-0899">Viral immunoevasion</keyword>
<evidence type="ECO:0000256" key="10">
    <source>
        <dbReference type="ARBA" id="ARBA00023125"/>
    </source>
</evidence>
<dbReference type="GO" id="GO:0006355">
    <property type="term" value="P:regulation of DNA-templated transcription"/>
    <property type="evidence" value="ECO:0007669"/>
    <property type="project" value="UniProtKB-UniRule"/>
</dbReference>
<keyword evidence="9 16" id="KW-0805">Transcription regulation</keyword>
<evidence type="ECO:0000256" key="9">
    <source>
        <dbReference type="ARBA" id="ARBA00023015"/>
    </source>
</evidence>
<evidence type="ECO:0000256" key="3">
    <source>
        <dbReference type="ARBA" id="ARBA00022562"/>
    </source>
</evidence>
<evidence type="ECO:0000256" key="4">
    <source>
        <dbReference type="ARBA" id="ARBA00022581"/>
    </source>
</evidence>
<evidence type="ECO:0000256" key="2">
    <source>
        <dbReference type="ARBA" id="ARBA00022518"/>
    </source>
</evidence>
<dbReference type="Proteomes" id="UP000289773">
    <property type="component" value="Segment"/>
</dbReference>
<evidence type="ECO:0000256" key="14">
    <source>
        <dbReference type="ARBA" id="ARBA00023280"/>
    </source>
</evidence>
<feature type="zinc finger region" evidence="16">
    <location>
        <begin position="98"/>
        <end position="134"/>
    </location>
</feature>
<evidence type="ECO:0000256" key="11">
    <source>
        <dbReference type="ARBA" id="ARBA00023159"/>
    </source>
</evidence>
<comment type="function">
    <text evidence="16">Plays a major role in the induction and maintenance of cellular transformation. E6 associates with host UBE3A/E6-AP ubiquitin-protein ligase and modulates its activity. Protects host keratinocytes from apoptosis by mediating the degradation of host BAK1. May also inhibit host immune response.</text>
</comment>
<evidence type="ECO:0000256" key="13">
    <source>
        <dbReference type="ARBA" id="ARBA00023200"/>
    </source>
</evidence>
<keyword evidence="10 16" id="KW-0238">DNA-binding</keyword>
<evidence type="ECO:0000256" key="12">
    <source>
        <dbReference type="ARBA" id="ARBA00023163"/>
    </source>
</evidence>
<keyword evidence="5 16" id="KW-1090">Inhibition of host innate immune response by virus</keyword>
<keyword evidence="7 16" id="KW-0863">Zinc-finger</keyword>
<dbReference type="Pfam" id="PF00518">
    <property type="entry name" value="E6"/>
    <property type="match status" value="1"/>
</dbReference>
<keyword evidence="8 16" id="KW-0862">Zinc</keyword>
<keyword evidence="15 16" id="KW-1119">Modulation of host cell apoptosis by virus</keyword>
<evidence type="ECO:0000256" key="7">
    <source>
        <dbReference type="ARBA" id="ARBA00022771"/>
    </source>
</evidence>
<dbReference type="GO" id="GO:0039648">
    <property type="term" value="P:symbiont-mediated perturbation of host ubiquitin-like protein modification"/>
    <property type="evidence" value="ECO:0007669"/>
    <property type="project" value="UniProtKB-UniRule"/>
</dbReference>
<comment type="similarity">
    <text evidence="1 16 17">Belongs to the papillomaviridae E6 protein family.</text>
</comment>
<evidence type="ECO:0000256" key="17">
    <source>
        <dbReference type="RuleBase" id="RU363123"/>
    </source>
</evidence>
<comment type="subunit">
    <text evidence="16">Forms homodimers. Interacts with ubiquitin-protein ligase UBE3A/E6-AP; this interaction stimulates UBE3A ubiquitin activity. Interacts with host BAK1.</text>
</comment>
<keyword evidence="12 16" id="KW-0804">Transcription</keyword>
<evidence type="ECO:0000256" key="5">
    <source>
        <dbReference type="ARBA" id="ARBA00022632"/>
    </source>
</evidence>
<evidence type="ECO:0000256" key="8">
    <source>
        <dbReference type="ARBA" id="ARBA00022833"/>
    </source>
</evidence>
<protein>
    <recommendedName>
        <fullName evidence="16 17">Protein E6</fullName>
    </recommendedName>
</protein>
<comment type="caution">
    <text evidence="16">Lacks conserved residue(s) required for the propagation of feature annotation.</text>
</comment>
<dbReference type="Gene3D" id="3.30.240.40">
    <property type="entry name" value="E6 early regulatory protein"/>
    <property type="match status" value="2"/>
</dbReference>
<keyword evidence="4 16" id="KW-0945">Host-virus interaction</keyword>
<keyword evidence="13 16" id="KW-1035">Host cytoplasm</keyword>
<name>A0A2D2ALB0_9PAPI</name>
<comment type="subcellular location">
    <subcellularLocation>
        <location evidence="16 17">Host cytoplasm</location>
    </subcellularLocation>
    <subcellularLocation>
        <location evidence="16 17">Host nucleus</location>
    </subcellularLocation>
</comment>
<evidence type="ECO:0000256" key="1">
    <source>
        <dbReference type="ARBA" id="ARBA00006346"/>
    </source>
</evidence>
<evidence type="ECO:0000256" key="6">
    <source>
        <dbReference type="ARBA" id="ARBA00022723"/>
    </source>
</evidence>
<sequence length="137" mass="15711">MEPSVSVQKYCSAYGCSLENASIPCLFCHCTLSYQDLCAFSAKSLNLVYRNYSFHAACTTCLRLSAIFEERNYYQCTTSAAFIESLCGSNINFINVRCEHCMKRLDNIEKLDCLERGDKFHLIRGIWRSPCRLCKLQ</sequence>
<proteinExistence type="inferred from homology"/>
<dbReference type="HAMAP" id="MF_04006">
    <property type="entry name" value="HPV_E6"/>
    <property type="match status" value="1"/>
</dbReference>
<organism evidence="18 19">
    <name type="scientific">Gammapapillomavirus 7</name>
    <dbReference type="NCBI Taxonomy" id="1175849"/>
    <lineage>
        <taxon>Viruses</taxon>
        <taxon>Monodnaviria</taxon>
        <taxon>Shotokuvirae</taxon>
        <taxon>Cossaviricota</taxon>
        <taxon>Papovaviricetes</taxon>
        <taxon>Zurhausenvirales</taxon>
        <taxon>Papillomaviridae</taxon>
        <taxon>Firstpapillomavirinae</taxon>
        <taxon>Gammapapillomavirus</taxon>
    </lineage>
</organism>
<dbReference type="GO" id="GO:0042025">
    <property type="term" value="C:host cell nucleus"/>
    <property type="evidence" value="ECO:0007669"/>
    <property type="project" value="UniProtKB-SubCell"/>
</dbReference>